<gene>
    <name evidence="17" type="primary">ARL6IP5_0</name>
    <name evidence="17" type="ORF">N1851_011125</name>
</gene>
<evidence type="ECO:0000256" key="2">
    <source>
        <dbReference type="ARBA" id="ARBA00004477"/>
    </source>
</evidence>
<reference evidence="17" key="1">
    <citation type="journal article" date="2023" name="Front. Mar. Sci.">
        <title>A new Merluccius polli reference genome to investigate the effects of global change in West African waters.</title>
        <authorList>
            <person name="Mateo J.L."/>
            <person name="Blanco-Fernandez C."/>
            <person name="Garcia-Vazquez E."/>
            <person name="Machado-Schiaffino G."/>
        </authorList>
    </citation>
    <scope>NUCLEOTIDE SEQUENCE</scope>
    <source>
        <strain evidence="17">C29</strain>
        <tissue evidence="17">Fin</tissue>
    </source>
</reference>
<evidence type="ECO:0000256" key="12">
    <source>
        <dbReference type="ARBA" id="ARBA00023212"/>
    </source>
</evidence>
<dbReference type="InterPro" id="IPR004895">
    <property type="entry name" value="Prenylated_rab_accept_PRA1"/>
</dbReference>
<keyword evidence="9 16" id="KW-1133">Transmembrane helix</keyword>
<keyword evidence="8" id="KW-0256">Endoplasmic reticulum</keyword>
<name>A0AA47MXQ1_MERPO</name>
<evidence type="ECO:0000256" key="14">
    <source>
        <dbReference type="ARBA" id="ARBA00041967"/>
    </source>
</evidence>
<evidence type="ECO:0000256" key="3">
    <source>
        <dbReference type="ARBA" id="ARBA00004651"/>
    </source>
</evidence>
<keyword evidence="18" id="KW-1185">Reference proteome</keyword>
<comment type="similarity">
    <text evidence="4">Belongs to the PRA1 family.</text>
</comment>
<evidence type="ECO:0000256" key="16">
    <source>
        <dbReference type="SAM" id="Phobius"/>
    </source>
</evidence>
<keyword evidence="10" id="KW-0007">Acetylation</keyword>
<dbReference type="GO" id="GO:0005856">
    <property type="term" value="C:cytoskeleton"/>
    <property type="evidence" value="ECO:0007669"/>
    <property type="project" value="UniProtKB-SubCell"/>
</dbReference>
<dbReference type="InterPro" id="IPR036259">
    <property type="entry name" value="MFS_trans_sf"/>
</dbReference>
<evidence type="ECO:0000256" key="10">
    <source>
        <dbReference type="ARBA" id="ARBA00022990"/>
    </source>
</evidence>
<organism evidence="17 18">
    <name type="scientific">Merluccius polli</name>
    <name type="common">Benguela hake</name>
    <name type="synonym">Merluccius cadenati</name>
    <dbReference type="NCBI Taxonomy" id="89951"/>
    <lineage>
        <taxon>Eukaryota</taxon>
        <taxon>Metazoa</taxon>
        <taxon>Chordata</taxon>
        <taxon>Craniata</taxon>
        <taxon>Vertebrata</taxon>
        <taxon>Euteleostomi</taxon>
        <taxon>Actinopterygii</taxon>
        <taxon>Neopterygii</taxon>
        <taxon>Teleostei</taxon>
        <taxon>Neoteleostei</taxon>
        <taxon>Acanthomorphata</taxon>
        <taxon>Zeiogadaria</taxon>
        <taxon>Gadariae</taxon>
        <taxon>Gadiformes</taxon>
        <taxon>Gadoidei</taxon>
        <taxon>Merlucciidae</taxon>
        <taxon>Merluccius</taxon>
    </lineage>
</organism>
<feature type="region of interest" description="Disordered" evidence="15">
    <location>
        <begin position="320"/>
        <end position="339"/>
    </location>
</feature>
<comment type="caution">
    <text evidence="17">The sequence shown here is derived from an EMBL/GenBank/DDBJ whole genome shotgun (WGS) entry which is preliminary data.</text>
</comment>
<feature type="transmembrane region" description="Helical" evidence="16">
    <location>
        <begin position="41"/>
        <end position="61"/>
    </location>
</feature>
<dbReference type="EMBL" id="JAOPHQ010002012">
    <property type="protein sequence ID" value="KAK0148542.1"/>
    <property type="molecule type" value="Genomic_DNA"/>
</dbReference>
<keyword evidence="6" id="KW-0963">Cytoplasm</keyword>
<proteinExistence type="inferred from homology"/>
<evidence type="ECO:0000313" key="17">
    <source>
        <dbReference type="EMBL" id="KAK0148542.1"/>
    </source>
</evidence>
<dbReference type="PANTHER" id="PTHR12859:SF2">
    <property type="entry name" value="PRA1 FAMILY PROTEIN 3"/>
    <property type="match status" value="1"/>
</dbReference>
<evidence type="ECO:0000256" key="4">
    <source>
        <dbReference type="ARBA" id="ARBA00006483"/>
    </source>
</evidence>
<evidence type="ECO:0000256" key="9">
    <source>
        <dbReference type="ARBA" id="ARBA00022989"/>
    </source>
</evidence>
<dbReference type="GO" id="GO:0005886">
    <property type="term" value="C:plasma membrane"/>
    <property type="evidence" value="ECO:0007669"/>
    <property type="project" value="UniProtKB-SubCell"/>
</dbReference>
<dbReference type="Proteomes" id="UP001174136">
    <property type="component" value="Unassembled WGS sequence"/>
</dbReference>
<keyword evidence="5" id="KW-1003">Cell membrane</keyword>
<evidence type="ECO:0000256" key="11">
    <source>
        <dbReference type="ARBA" id="ARBA00023136"/>
    </source>
</evidence>
<evidence type="ECO:0000256" key="8">
    <source>
        <dbReference type="ARBA" id="ARBA00022824"/>
    </source>
</evidence>
<sequence length="339" mass="38029">MARLELTPLRPWDDFFPGQDRFSRPDHRDLAKWNNRVINNLLYYQTNYIAMAVAVFLLVGFLNPVGMFMGMAVVAAVFIGSVWAGDNRAVIRNFKKQNPAAFVVAVMVVSYMLMSLVGGVMVFMSGITFPLAMMFAHASFRLRNMKNKLENKIEGAGLKKSPMGILLEALGQQEENLQKIQTFLEAKLKEWWRREGRGAEGRTREGPHEVEKIPPRGFLLRRVLSRRTSSMLLRNLVESDLRADKVRASQGELCNLETAGAFDQRFHIIATSQPAKREQPPPEARVAAGVGAAGLKDRRETAGASVSFLLREVRVQPGIIITEGETDRGRDGQGERRTE</sequence>
<evidence type="ECO:0000313" key="18">
    <source>
        <dbReference type="Proteomes" id="UP001174136"/>
    </source>
</evidence>
<feature type="transmembrane region" description="Helical" evidence="16">
    <location>
        <begin position="67"/>
        <end position="85"/>
    </location>
</feature>
<comment type="subcellular location">
    <subcellularLocation>
        <location evidence="3">Cell membrane</location>
        <topology evidence="3">Multi-pass membrane protein</topology>
    </subcellularLocation>
    <subcellularLocation>
        <location evidence="1">Cytoplasm</location>
        <location evidence="1">Cytoskeleton</location>
    </subcellularLocation>
    <subcellularLocation>
        <location evidence="2">Endoplasmic reticulum membrane</location>
        <topology evidence="2">Multi-pass membrane protein</topology>
    </subcellularLocation>
</comment>
<evidence type="ECO:0000256" key="7">
    <source>
        <dbReference type="ARBA" id="ARBA00022692"/>
    </source>
</evidence>
<keyword evidence="7 16" id="KW-0812">Transmembrane</keyword>
<dbReference type="GO" id="GO:0005789">
    <property type="term" value="C:endoplasmic reticulum membrane"/>
    <property type="evidence" value="ECO:0007669"/>
    <property type="project" value="UniProtKB-SubCell"/>
</dbReference>
<accession>A0AA47MXQ1</accession>
<protein>
    <recommendedName>
        <fullName evidence="13">PRA1 family protein 3</fullName>
    </recommendedName>
    <alternativeName>
        <fullName evidence="14">ADP-ribosylation factor-like protein 6-interacting protein 5</fullName>
    </alternativeName>
</protein>
<dbReference type="SUPFAM" id="SSF103473">
    <property type="entry name" value="MFS general substrate transporter"/>
    <property type="match status" value="1"/>
</dbReference>
<dbReference type="PANTHER" id="PTHR12859">
    <property type="entry name" value="PRA1 PROTEIN"/>
    <property type="match status" value="1"/>
</dbReference>
<evidence type="ECO:0000256" key="13">
    <source>
        <dbReference type="ARBA" id="ARBA00040800"/>
    </source>
</evidence>
<feature type="transmembrane region" description="Helical" evidence="16">
    <location>
        <begin position="97"/>
        <end position="114"/>
    </location>
</feature>
<evidence type="ECO:0000256" key="1">
    <source>
        <dbReference type="ARBA" id="ARBA00004245"/>
    </source>
</evidence>
<evidence type="ECO:0000256" key="5">
    <source>
        <dbReference type="ARBA" id="ARBA00022475"/>
    </source>
</evidence>
<keyword evidence="12" id="KW-0206">Cytoskeleton</keyword>
<dbReference type="Pfam" id="PF03208">
    <property type="entry name" value="PRA1"/>
    <property type="match status" value="1"/>
</dbReference>
<evidence type="ECO:0000256" key="6">
    <source>
        <dbReference type="ARBA" id="ARBA00022490"/>
    </source>
</evidence>
<dbReference type="AlphaFoldDB" id="A0AA47MXQ1"/>
<evidence type="ECO:0000256" key="15">
    <source>
        <dbReference type="SAM" id="MobiDB-lite"/>
    </source>
</evidence>
<feature type="compositionally biased region" description="Basic and acidic residues" evidence="15">
    <location>
        <begin position="325"/>
        <end position="339"/>
    </location>
</feature>
<keyword evidence="11 16" id="KW-0472">Membrane</keyword>
<dbReference type="GO" id="GO:0051051">
    <property type="term" value="P:negative regulation of transport"/>
    <property type="evidence" value="ECO:0007669"/>
    <property type="project" value="TreeGrafter"/>
</dbReference>